<evidence type="ECO:0000313" key="3">
    <source>
        <dbReference type="Proteomes" id="UP000045706"/>
    </source>
</evidence>
<dbReference type="Proteomes" id="UP000045706">
    <property type="component" value="Unassembled WGS sequence"/>
</dbReference>
<evidence type="ECO:0000256" key="1">
    <source>
        <dbReference type="SAM" id="SignalP"/>
    </source>
</evidence>
<feature type="chain" id="PRO_5002568316" description="Cyclin-dependent protein kinase regulator pho80" evidence="1">
    <location>
        <begin position="19"/>
        <end position="191"/>
    </location>
</feature>
<gene>
    <name evidence="2" type="ORF">BN1723_005807</name>
</gene>
<evidence type="ECO:0008006" key="4">
    <source>
        <dbReference type="Google" id="ProtNLM"/>
    </source>
</evidence>
<dbReference type="PANTHER" id="PTHR39219:SF1">
    <property type="entry name" value="ER MEMBRANE PROTEIN COMPLEX SUBUNIT 10"/>
    <property type="match status" value="1"/>
</dbReference>
<evidence type="ECO:0000313" key="2">
    <source>
        <dbReference type="EMBL" id="CRK43700.1"/>
    </source>
</evidence>
<reference evidence="3" key="1">
    <citation type="submission" date="2015-05" db="EMBL/GenBank/DDBJ databases">
        <authorList>
            <person name="Fogelqvist Johan"/>
        </authorList>
    </citation>
    <scope>NUCLEOTIDE SEQUENCE [LARGE SCALE GENOMIC DNA]</scope>
</reference>
<dbReference type="EMBL" id="CVQI01033495">
    <property type="protein sequence ID" value="CRK43700.1"/>
    <property type="molecule type" value="Genomic_DNA"/>
</dbReference>
<sequence length="191" mass="19537">MRATALFTALAAAALATASPRIAHLHYQPITPSTADAAAPLPLAEIHYDASTPSSATVASYEAPDLPADADRVRIGAWDAAAGAWRSGVSVTSAATFAKGYAPHLLLSVDASGTLLGAGARGVRIDAGATRDFGPQAVVAVGGAGETPVVNKPVVLVDGRKKEPEAEKTLLQKYWWVIAAVVLLTLTSGDK</sequence>
<proteinExistence type="predicted"/>
<name>A0A0G4NBI1_VERLO</name>
<dbReference type="AlphaFoldDB" id="A0A0G4NBI1"/>
<organism evidence="2 3">
    <name type="scientific">Verticillium longisporum</name>
    <name type="common">Verticillium dahliae var. longisporum</name>
    <dbReference type="NCBI Taxonomy" id="100787"/>
    <lineage>
        <taxon>Eukaryota</taxon>
        <taxon>Fungi</taxon>
        <taxon>Dikarya</taxon>
        <taxon>Ascomycota</taxon>
        <taxon>Pezizomycotina</taxon>
        <taxon>Sordariomycetes</taxon>
        <taxon>Hypocreomycetidae</taxon>
        <taxon>Glomerellales</taxon>
        <taxon>Plectosphaerellaceae</taxon>
        <taxon>Verticillium</taxon>
    </lineage>
</organism>
<feature type="signal peptide" evidence="1">
    <location>
        <begin position="1"/>
        <end position="18"/>
    </location>
</feature>
<dbReference type="PANTHER" id="PTHR39219">
    <property type="entry name" value="ER MEMBRANE PROTEIN COMPLEX SUBUNIT 10"/>
    <property type="match status" value="1"/>
</dbReference>
<keyword evidence="1" id="KW-0732">Signal</keyword>
<protein>
    <recommendedName>
        <fullName evidence="4">Cyclin-dependent protein kinase regulator pho80</fullName>
    </recommendedName>
</protein>
<accession>A0A0G4NBI1</accession>